<feature type="non-terminal residue" evidence="7">
    <location>
        <position position="1"/>
    </location>
</feature>
<dbReference type="InterPro" id="IPR029058">
    <property type="entry name" value="AB_hydrolase_fold"/>
</dbReference>
<dbReference type="PIRSF" id="PIRSF018169">
    <property type="entry name" value="PAF_acetylhydrolase"/>
    <property type="match status" value="1"/>
</dbReference>
<sequence length="438" mass="46636">LFFLVSLLSHHVLSALPNYTGQYSVGTIDVEVPVSDPRNVTDTTLKATGQAAFQLQTVLFSLYYPIPSNQNSSKAPHFWLPRPISLVADGIAKTTGGGVDPAFILGALTTLAGNLTIPAKVDVSLLGGSAQFPILMFSPGDGSLGTWYSNWAGEMASRGSVVAALQHRDGSSPATQVMIKGHPTQNVTALTVDDISPSMNNTQFKLRQLQMRQAELEAAIIVVQNINNGSGAAVTAANSRGEGQGLYLWKNRLDMQHMIVSGHSFGSNLALQSLKGAPSTAIPANASINFDPGKDSGPLNTDVSVPTVIMDSEEWSSIPTEFYGQQHFDVVKDITLGSLKQNNESWFMTLLGTSHVSITDAPLITTSLLSFFTNFTSKIPISPSAALANYVSVSNDFVGAVVNGSRMGELARSASYPEFKIIPNGTILTSPWEIHVAP</sequence>
<keyword evidence="8" id="KW-1185">Reference proteome</keyword>
<evidence type="ECO:0000256" key="3">
    <source>
        <dbReference type="ARBA" id="ARBA00022963"/>
    </source>
</evidence>
<feature type="active site" description="Charge relay system" evidence="5">
    <location>
        <position position="355"/>
    </location>
</feature>
<feature type="active site" description="Charge relay system" evidence="5">
    <location>
        <position position="291"/>
    </location>
</feature>
<dbReference type="AlphaFoldDB" id="A0A9P4I2G7"/>
<evidence type="ECO:0000256" key="1">
    <source>
        <dbReference type="ARBA" id="ARBA00013201"/>
    </source>
</evidence>
<dbReference type="EC" id="3.1.1.47" evidence="1"/>
<comment type="caution">
    <text evidence="7">The sequence shown here is derived from an EMBL/GenBank/DDBJ whole genome shotgun (WGS) entry which is preliminary data.</text>
</comment>
<reference evidence="7" key="1">
    <citation type="journal article" date="2020" name="Stud. Mycol.">
        <title>101 Dothideomycetes genomes: a test case for predicting lifestyles and emergence of pathogens.</title>
        <authorList>
            <person name="Haridas S."/>
            <person name="Albert R."/>
            <person name="Binder M."/>
            <person name="Bloem J."/>
            <person name="Labutti K."/>
            <person name="Salamov A."/>
            <person name="Andreopoulos B."/>
            <person name="Baker S."/>
            <person name="Barry K."/>
            <person name="Bills G."/>
            <person name="Bluhm B."/>
            <person name="Cannon C."/>
            <person name="Castanera R."/>
            <person name="Culley D."/>
            <person name="Daum C."/>
            <person name="Ezra D."/>
            <person name="Gonzalez J."/>
            <person name="Henrissat B."/>
            <person name="Kuo A."/>
            <person name="Liang C."/>
            <person name="Lipzen A."/>
            <person name="Lutzoni F."/>
            <person name="Magnuson J."/>
            <person name="Mondo S."/>
            <person name="Nolan M."/>
            <person name="Ohm R."/>
            <person name="Pangilinan J."/>
            <person name="Park H.-J."/>
            <person name="Ramirez L."/>
            <person name="Alfaro M."/>
            <person name="Sun H."/>
            <person name="Tritt A."/>
            <person name="Yoshinaga Y."/>
            <person name="Zwiers L.-H."/>
            <person name="Turgeon B."/>
            <person name="Goodwin S."/>
            <person name="Spatafora J."/>
            <person name="Crous P."/>
            <person name="Grigoriev I."/>
        </authorList>
    </citation>
    <scope>NUCLEOTIDE SEQUENCE</scope>
    <source>
        <strain evidence="7">CBS 133067</strain>
    </source>
</reference>
<keyword evidence="6" id="KW-0732">Signal</keyword>
<dbReference type="EMBL" id="ML978136">
    <property type="protein sequence ID" value="KAF2093770.1"/>
    <property type="molecule type" value="Genomic_DNA"/>
</dbReference>
<dbReference type="PANTHER" id="PTHR10272">
    <property type="entry name" value="PLATELET-ACTIVATING FACTOR ACETYLHYDROLASE"/>
    <property type="match status" value="1"/>
</dbReference>
<organism evidence="7 8">
    <name type="scientific">Rhizodiscina lignyota</name>
    <dbReference type="NCBI Taxonomy" id="1504668"/>
    <lineage>
        <taxon>Eukaryota</taxon>
        <taxon>Fungi</taxon>
        <taxon>Dikarya</taxon>
        <taxon>Ascomycota</taxon>
        <taxon>Pezizomycotina</taxon>
        <taxon>Dothideomycetes</taxon>
        <taxon>Pleosporomycetidae</taxon>
        <taxon>Aulographales</taxon>
        <taxon>Rhizodiscinaceae</taxon>
        <taxon>Rhizodiscina</taxon>
    </lineage>
</organism>
<dbReference type="PANTHER" id="PTHR10272:SF11">
    <property type="entry name" value="PHOSPHOLIPASE-RELATED"/>
    <property type="match status" value="1"/>
</dbReference>
<keyword evidence="4" id="KW-0443">Lipid metabolism</keyword>
<protein>
    <recommendedName>
        <fullName evidence="1">1-alkyl-2-acetylglycerophosphocholine esterase</fullName>
        <ecNumber evidence="1">3.1.1.47</ecNumber>
    </recommendedName>
</protein>
<dbReference type="Proteomes" id="UP000799772">
    <property type="component" value="Unassembled WGS sequence"/>
</dbReference>
<dbReference type="SUPFAM" id="SSF53474">
    <property type="entry name" value="alpha/beta-Hydrolases"/>
    <property type="match status" value="1"/>
</dbReference>
<dbReference type="GO" id="GO:0016042">
    <property type="term" value="P:lipid catabolic process"/>
    <property type="evidence" value="ECO:0007669"/>
    <property type="project" value="UniProtKB-KW"/>
</dbReference>
<dbReference type="Gene3D" id="3.40.50.1820">
    <property type="entry name" value="alpha/beta hydrolase"/>
    <property type="match status" value="1"/>
</dbReference>
<dbReference type="InterPro" id="IPR016715">
    <property type="entry name" value="PAF_acetylhydro_eukaryote"/>
</dbReference>
<evidence type="ECO:0000256" key="4">
    <source>
        <dbReference type="ARBA" id="ARBA00023098"/>
    </source>
</evidence>
<evidence type="ECO:0000313" key="7">
    <source>
        <dbReference type="EMBL" id="KAF2093770.1"/>
    </source>
</evidence>
<dbReference type="GO" id="GO:0003847">
    <property type="term" value="F:1-alkyl-2-acetylglycerophosphocholine esterase activity"/>
    <property type="evidence" value="ECO:0007669"/>
    <property type="project" value="UniProtKB-EC"/>
</dbReference>
<evidence type="ECO:0000313" key="8">
    <source>
        <dbReference type="Proteomes" id="UP000799772"/>
    </source>
</evidence>
<dbReference type="Pfam" id="PF03403">
    <property type="entry name" value="PAF-AH_p_II"/>
    <property type="match status" value="1"/>
</dbReference>
<accession>A0A9P4I2G7</accession>
<evidence type="ECO:0000256" key="6">
    <source>
        <dbReference type="SAM" id="SignalP"/>
    </source>
</evidence>
<proteinExistence type="predicted"/>
<feature type="non-terminal residue" evidence="7">
    <location>
        <position position="438"/>
    </location>
</feature>
<feature type="signal peptide" evidence="6">
    <location>
        <begin position="1"/>
        <end position="15"/>
    </location>
</feature>
<feature type="active site" description="Nucleophile" evidence="5">
    <location>
        <position position="264"/>
    </location>
</feature>
<name>A0A9P4I2G7_9PEZI</name>
<keyword evidence="2" id="KW-0378">Hydrolase</keyword>
<gene>
    <name evidence="7" type="ORF">NA57DRAFT_17560</name>
</gene>
<feature type="chain" id="PRO_5040235982" description="1-alkyl-2-acetylglycerophosphocholine esterase" evidence="6">
    <location>
        <begin position="16"/>
        <end position="438"/>
    </location>
</feature>
<evidence type="ECO:0000256" key="5">
    <source>
        <dbReference type="PIRSR" id="PIRSR018169-1"/>
    </source>
</evidence>
<keyword evidence="3" id="KW-0442">Lipid degradation</keyword>
<dbReference type="OrthoDB" id="2363873at2759"/>
<evidence type="ECO:0000256" key="2">
    <source>
        <dbReference type="ARBA" id="ARBA00022801"/>
    </source>
</evidence>